<dbReference type="SUPFAM" id="SSF57184">
    <property type="entry name" value="Growth factor receptor domain"/>
    <property type="match status" value="3"/>
</dbReference>
<gene>
    <name evidence="4" type="ORF">H696_03265</name>
</gene>
<name>A0A058Z690_FONAL</name>
<dbReference type="InterPro" id="IPR006212">
    <property type="entry name" value="Furin_repeat"/>
</dbReference>
<feature type="compositionally biased region" description="Low complexity" evidence="1">
    <location>
        <begin position="398"/>
        <end position="412"/>
    </location>
</feature>
<feature type="transmembrane region" description="Helical" evidence="2">
    <location>
        <begin position="1862"/>
        <end position="1887"/>
    </location>
</feature>
<keyword evidence="2" id="KW-0472">Membrane</keyword>
<dbReference type="SMART" id="SM00261">
    <property type="entry name" value="FU"/>
    <property type="match status" value="3"/>
</dbReference>
<dbReference type="CDD" id="cd00064">
    <property type="entry name" value="FU"/>
    <property type="match status" value="1"/>
</dbReference>
<keyword evidence="2" id="KW-0812">Transmembrane</keyword>
<keyword evidence="2" id="KW-1133">Transmembrane helix</keyword>
<feature type="signal peptide" evidence="3">
    <location>
        <begin position="1"/>
        <end position="24"/>
    </location>
</feature>
<evidence type="ECO:0008006" key="6">
    <source>
        <dbReference type="Google" id="ProtNLM"/>
    </source>
</evidence>
<evidence type="ECO:0000256" key="2">
    <source>
        <dbReference type="SAM" id="Phobius"/>
    </source>
</evidence>
<evidence type="ECO:0000313" key="4">
    <source>
        <dbReference type="EMBL" id="KCV69809.1"/>
    </source>
</evidence>
<sequence>MFRPQASLLGLWLSLVALVALTLAAPLPSSPRPREGTATATAAPPAYHLTRILRSTQIEQPTSSAGHLVFCDFFNQDALSRGGSDGLDDLATTGTFYSVATEAVVPSRDIPPADRRPVTLLEGGRGQVHCLTGRNPFPSMEDTPRMLDSVLTGVHAVRGLYYSSAEQDILVAGRDAIKSYQISLPTPPVVVSGRYFGRSVSMLLYASDTSLSLRPLASSEVPRWSISRESFSDIAALAATDLDDNQAVDAVVAGRVTSTPHEHSLLWAWDLGADNADPLISKLAVFWHLGPGVRAGQLLVGDFDGDGRASDVVVVSGPGSMASPRLVYFLSSGGFRHPVTVDLAAMLPAGSVTDWTTVSPRAAVVRLTGGGPAHDVVVALGPRVYVLHGPRAPPGPGSPSDGSSGDSAGSDTTGDGLLLTLADVLHSPLVPDLPAGHFLDVAFGDFDGDNLPDLALTRSDAPMDILLLTQVAATRRRLCGRKSMPIILPAGNFWNELACQCVDLNADPGHPFAPCEFCKPRFFLSPEGTCQPCHADCDLCEGPGPGDCRTCAVAGHAPSNGTCAARAPVQVGLTAQPTAPFVQVSPPVPFDGGIDDLFTMSRDQVLSVSASAAEMAKVRDVRLAGLGPAGAEPRRAGQLLVTSRGTSKWILEVLEQPAGGQMRIQTTSLPLDVDITLAMRRFPAAEAGGNPTRFAHMGSSQTFMCPGGPAGDTCEEFATKHSLPSSVYATPGRVHPPGATGILRPVLPVNEAALGKRRLYTSAAGPSHSIWHPVDNVHNVDRLLVLSAPPASTYCSVSYSAALSHEVNSASAPPLAIMHPEADQFPCGPMISLPAGPGVRPPVLVVSDSSHNAHLLYLLRNPTLEGEAPRFEKAIPLLVPADLGYLPNAHPRLSWHFLQQTARPSRVELVLWDGLAAWIVTVHHPAGPEAPRVELEPLVASQALTARTTDSLSIASLEVALRPGPEAASSPGGATPTELVLVLRDHSSKKLYVFRRATKASGCGCGDHGVCTPPAGGWGFAPCAPGTNGCLPVATSLRPEDFCTCRPEAATVDPQHPCRECASAPGAGGLLSPGADGPAAVAATCSLCSVAQCAQCTVAGGCLACHTGWLLDPAGNCVQRCDSPTAVVQDGRCRSSADGSRDTWRPWPRVVAGPGWEGFQVEALLPVRPARARYSSGRFDTPLATVHASLVGRFAGASAATTRTFVPASQELPPLGKPTLAEQVNLSRALVDTCSPNGKNPGLEPDLLPLNTVADLRGPAVGPWFGALYGDAPAGPGPDDRAAQDPTRATGLGLVHAAAVSTWRLTTAPQANPSSLCHPDDTAVGPTLVSLDQALASSNLLRPSSNTEGYMHHVFAECRAVGLPFAPEEVALVEPGSQPLDGQHPQNVVLARRLAAPDGSRPARLLVVLPQSLVGRGTSKAPLGACRQDLLIQLPDDRPRYSELTATGGVEGSSSISYHMALTMPQVADVFPQAPVSGPAVLLSYFVNFPSSDTNLLGLLVQPPGDVPLHQALVYQQSSVSPVMLVLARADGQAAGLVMQELACLQQQSVTNAWALAGQADGPPFSQPGSLTAGDFLPGNRSGRRDMGCPLVVLEHEPIASTSVLHRFDIDGDGRLDMVLVDEATGRLVFYLAVGSAVAGRSFRRSEVTIAGLGAPLAAGLRRRMLLADLDGDRFVEVVLVVQADGSSAGGSALAGASALPSPLVEVYSTGGNADARCPSPATFNESTLECQCPAGGLRVFDPQAWACVCPEGFIPEGDSCKPGCPPGRVELPAAAGAAAAAAAAEPGAVCLDACPDGWFEPATGNICQACSEACPTCYGPGPDQCGSGPSDSGPGSGSSSLPLSGSNGSGSHPPAKKSHTLAIALGVAIPLVVLLIIAGVLLFLAITKRGFFRDGGAAGSKVEMGAF</sequence>
<dbReference type="EMBL" id="KB932205">
    <property type="protein sequence ID" value="KCV69809.1"/>
    <property type="molecule type" value="Genomic_DNA"/>
</dbReference>
<organism evidence="4">
    <name type="scientific">Fonticula alba</name>
    <name type="common">Slime mold</name>
    <dbReference type="NCBI Taxonomy" id="691883"/>
    <lineage>
        <taxon>Eukaryota</taxon>
        <taxon>Rotosphaerida</taxon>
        <taxon>Fonticulaceae</taxon>
        <taxon>Fonticula</taxon>
    </lineage>
</organism>
<dbReference type="InterPro" id="IPR009030">
    <property type="entry name" value="Growth_fac_rcpt_cys_sf"/>
</dbReference>
<evidence type="ECO:0000256" key="3">
    <source>
        <dbReference type="SAM" id="SignalP"/>
    </source>
</evidence>
<dbReference type="GeneID" id="20527990"/>
<evidence type="ECO:0000256" key="1">
    <source>
        <dbReference type="SAM" id="MobiDB-lite"/>
    </source>
</evidence>
<dbReference type="SUPFAM" id="SSF69318">
    <property type="entry name" value="Integrin alpha N-terminal domain"/>
    <property type="match status" value="3"/>
</dbReference>
<dbReference type="Proteomes" id="UP000030693">
    <property type="component" value="Unassembled WGS sequence"/>
</dbReference>
<proteinExistence type="predicted"/>
<evidence type="ECO:0000313" key="5">
    <source>
        <dbReference type="Proteomes" id="UP000030693"/>
    </source>
</evidence>
<accession>A0A058Z690</accession>
<dbReference type="InterPro" id="IPR028994">
    <property type="entry name" value="Integrin_alpha_N"/>
</dbReference>
<feature type="region of interest" description="Disordered" evidence="1">
    <location>
        <begin position="388"/>
        <end position="412"/>
    </location>
</feature>
<keyword evidence="5" id="KW-1185">Reference proteome</keyword>
<reference evidence="4" key="1">
    <citation type="submission" date="2013-04" db="EMBL/GenBank/DDBJ databases">
        <title>The Genome Sequence of Fonticula alba ATCC 38817.</title>
        <authorList>
            <consortium name="The Broad Institute Genomics Platform"/>
            <person name="Russ C."/>
            <person name="Cuomo C."/>
            <person name="Burger G."/>
            <person name="Gray M.W."/>
            <person name="Holland P.W.H."/>
            <person name="King N."/>
            <person name="Lang F.B.F."/>
            <person name="Roger A.J."/>
            <person name="Ruiz-Trillo I."/>
            <person name="Brown M."/>
            <person name="Walker B."/>
            <person name="Young S."/>
            <person name="Zeng Q."/>
            <person name="Gargeya S."/>
            <person name="Fitzgerald M."/>
            <person name="Haas B."/>
            <person name="Abouelleil A."/>
            <person name="Allen A.W."/>
            <person name="Alvarado L."/>
            <person name="Arachchi H.M."/>
            <person name="Berlin A.M."/>
            <person name="Chapman S.B."/>
            <person name="Gainer-Dewar J."/>
            <person name="Goldberg J."/>
            <person name="Griggs A."/>
            <person name="Gujja S."/>
            <person name="Hansen M."/>
            <person name="Howarth C."/>
            <person name="Imamovic A."/>
            <person name="Ireland A."/>
            <person name="Larimer J."/>
            <person name="McCowan C."/>
            <person name="Murphy C."/>
            <person name="Pearson M."/>
            <person name="Poon T.W."/>
            <person name="Priest M."/>
            <person name="Roberts A."/>
            <person name="Saif S."/>
            <person name="Shea T."/>
            <person name="Sisk P."/>
            <person name="Sykes S."/>
            <person name="Wortman J."/>
            <person name="Nusbaum C."/>
            <person name="Birren B."/>
        </authorList>
    </citation>
    <scope>NUCLEOTIDE SEQUENCE [LARGE SCALE GENOMIC DNA]</scope>
    <source>
        <strain evidence="4">ATCC 38817</strain>
    </source>
</reference>
<feature type="region of interest" description="Disordered" evidence="1">
    <location>
        <begin position="1829"/>
        <end position="1854"/>
    </location>
</feature>
<protein>
    <recommendedName>
        <fullName evidence="6">EGF-like domain-containing protein</fullName>
    </recommendedName>
</protein>
<keyword evidence="3" id="KW-0732">Signal</keyword>
<dbReference type="RefSeq" id="XP_009495415.1">
    <property type="nucleotide sequence ID" value="XM_009497140.1"/>
</dbReference>
<feature type="chain" id="PRO_5001570779" description="EGF-like domain-containing protein" evidence="3">
    <location>
        <begin position="25"/>
        <end position="1908"/>
    </location>
</feature>